<evidence type="ECO:0000256" key="4">
    <source>
        <dbReference type="ARBA" id="ARBA00023163"/>
    </source>
</evidence>
<evidence type="ECO:0000313" key="9">
    <source>
        <dbReference type="EMBL" id="VEH71450.1"/>
    </source>
</evidence>
<dbReference type="CDD" id="cd17535">
    <property type="entry name" value="REC_NarL-like"/>
    <property type="match status" value="1"/>
</dbReference>
<gene>
    <name evidence="9" type="primary">vraR_13</name>
    <name evidence="8" type="ORF">J5A53_01585</name>
    <name evidence="9" type="ORF">NCTC12967_02772</name>
</gene>
<evidence type="ECO:0000313" key="8">
    <source>
        <dbReference type="EMBL" id="QUC12561.1"/>
    </source>
</evidence>
<dbReference type="CDD" id="cd06170">
    <property type="entry name" value="LuxR_C_like"/>
    <property type="match status" value="1"/>
</dbReference>
<dbReference type="OrthoDB" id="9808843at2"/>
<dbReference type="GO" id="GO:0003677">
    <property type="term" value="F:DNA binding"/>
    <property type="evidence" value="ECO:0007669"/>
    <property type="project" value="UniProtKB-KW"/>
</dbReference>
<dbReference type="SUPFAM" id="SSF46894">
    <property type="entry name" value="C-terminal effector domain of the bipartite response regulators"/>
    <property type="match status" value="1"/>
</dbReference>
<reference evidence="9 10" key="1">
    <citation type="submission" date="2018-12" db="EMBL/GenBank/DDBJ databases">
        <authorList>
            <consortium name="Pathogen Informatics"/>
        </authorList>
    </citation>
    <scope>NUCLEOTIDE SEQUENCE [LARGE SCALE GENOMIC DNA]</scope>
    <source>
        <strain evidence="9 10">NCTC12967</strain>
    </source>
</reference>
<dbReference type="SUPFAM" id="SSF52172">
    <property type="entry name" value="CheY-like"/>
    <property type="match status" value="1"/>
</dbReference>
<dbReference type="PROSITE" id="PS50043">
    <property type="entry name" value="HTH_LUXR_2"/>
    <property type="match status" value="1"/>
</dbReference>
<dbReference type="InterPro" id="IPR016032">
    <property type="entry name" value="Sig_transdc_resp-reg_C-effctor"/>
</dbReference>
<evidence type="ECO:0000256" key="5">
    <source>
        <dbReference type="PROSITE-ProRule" id="PRU00169"/>
    </source>
</evidence>
<name>A0A3N4D895_9ACTN</name>
<accession>A0A3N4D895</accession>
<dbReference type="RefSeq" id="WP_014847806.1">
    <property type="nucleotide sequence ID" value="NZ_CAURRE010000011.1"/>
</dbReference>
<dbReference type="Proteomes" id="UP000273044">
    <property type="component" value="Chromosome"/>
</dbReference>
<dbReference type="InterPro" id="IPR011006">
    <property type="entry name" value="CheY-like_superfamily"/>
</dbReference>
<evidence type="ECO:0000259" key="6">
    <source>
        <dbReference type="PROSITE" id="PS50043"/>
    </source>
</evidence>
<dbReference type="GO" id="GO:0000160">
    <property type="term" value="P:phosphorelay signal transduction system"/>
    <property type="evidence" value="ECO:0007669"/>
    <property type="project" value="InterPro"/>
</dbReference>
<proteinExistence type="predicted"/>
<dbReference type="InterPro" id="IPR058245">
    <property type="entry name" value="NreC/VraR/RcsB-like_REC"/>
</dbReference>
<feature type="modified residue" description="4-aspartylphosphate" evidence="5">
    <location>
        <position position="54"/>
    </location>
</feature>
<dbReference type="PANTHER" id="PTHR43214">
    <property type="entry name" value="TWO-COMPONENT RESPONSE REGULATOR"/>
    <property type="match status" value="1"/>
</dbReference>
<dbReference type="AlphaFoldDB" id="A0A3N4D895"/>
<keyword evidence="1 5" id="KW-0597">Phosphoprotein</keyword>
<feature type="domain" description="Response regulatory" evidence="7">
    <location>
        <begin position="3"/>
        <end position="119"/>
    </location>
</feature>
<dbReference type="OMA" id="LYMSMGT"/>
<evidence type="ECO:0000259" key="7">
    <source>
        <dbReference type="PROSITE" id="PS50110"/>
    </source>
</evidence>
<dbReference type="GeneID" id="64408192"/>
<dbReference type="InterPro" id="IPR039420">
    <property type="entry name" value="WalR-like"/>
</dbReference>
<dbReference type="PANTHER" id="PTHR43214:SF24">
    <property type="entry name" value="TRANSCRIPTIONAL REGULATORY PROTEIN NARL-RELATED"/>
    <property type="match status" value="1"/>
</dbReference>
<dbReference type="Gene3D" id="3.40.50.2300">
    <property type="match status" value="1"/>
</dbReference>
<dbReference type="InterPro" id="IPR001789">
    <property type="entry name" value="Sig_transdc_resp-reg_receiver"/>
</dbReference>
<evidence type="ECO:0000256" key="2">
    <source>
        <dbReference type="ARBA" id="ARBA00023015"/>
    </source>
</evidence>
<dbReference type="EMBL" id="LR134406">
    <property type="protein sequence ID" value="VEH71450.1"/>
    <property type="molecule type" value="Genomic_DNA"/>
</dbReference>
<dbReference type="GO" id="GO:0006355">
    <property type="term" value="P:regulation of DNA-templated transcription"/>
    <property type="evidence" value="ECO:0007669"/>
    <property type="project" value="InterPro"/>
</dbReference>
<evidence type="ECO:0000256" key="1">
    <source>
        <dbReference type="ARBA" id="ARBA00022553"/>
    </source>
</evidence>
<organism evidence="9 10">
    <name type="scientific">Arachnia propionica</name>
    <dbReference type="NCBI Taxonomy" id="1750"/>
    <lineage>
        <taxon>Bacteria</taxon>
        <taxon>Bacillati</taxon>
        <taxon>Actinomycetota</taxon>
        <taxon>Actinomycetes</taxon>
        <taxon>Propionibacteriales</taxon>
        <taxon>Propionibacteriaceae</taxon>
        <taxon>Arachnia</taxon>
    </lineage>
</organism>
<dbReference type="Proteomes" id="UP000677180">
    <property type="component" value="Chromosome"/>
</dbReference>
<dbReference type="InterPro" id="IPR000792">
    <property type="entry name" value="Tscrpt_reg_LuxR_C"/>
</dbReference>
<dbReference type="SMART" id="SM00421">
    <property type="entry name" value="HTH_LUXR"/>
    <property type="match status" value="1"/>
</dbReference>
<dbReference type="EMBL" id="CP072385">
    <property type="protein sequence ID" value="QUC12561.1"/>
    <property type="molecule type" value="Genomic_DNA"/>
</dbReference>
<evidence type="ECO:0000256" key="3">
    <source>
        <dbReference type="ARBA" id="ARBA00023125"/>
    </source>
</evidence>
<dbReference type="SMART" id="SM00448">
    <property type="entry name" value="REC"/>
    <property type="match status" value="1"/>
</dbReference>
<dbReference type="Pfam" id="PF00196">
    <property type="entry name" value="GerE"/>
    <property type="match status" value="1"/>
</dbReference>
<dbReference type="Pfam" id="PF00072">
    <property type="entry name" value="Response_reg"/>
    <property type="match status" value="1"/>
</dbReference>
<dbReference type="PRINTS" id="PR00038">
    <property type="entry name" value="HTHLUXR"/>
</dbReference>
<keyword evidence="3" id="KW-0238">DNA-binding</keyword>
<evidence type="ECO:0000313" key="10">
    <source>
        <dbReference type="Proteomes" id="UP000273044"/>
    </source>
</evidence>
<keyword evidence="2" id="KW-0805">Transcription regulation</keyword>
<feature type="domain" description="HTH luxR-type" evidence="6">
    <location>
        <begin position="149"/>
        <end position="214"/>
    </location>
</feature>
<keyword evidence="10" id="KW-1185">Reference proteome</keyword>
<sequence length="218" mass="23204">MVRVVLIDDDPLVRAGLKLMLGGREGVDFVGEGSDGSEAAALVAEHRPDVLLMDIRMPGKDGLTATEELMAQKDAPRVVILTTFDSDDSVLRALAAGAAGFLLKDTPPDRMLEAIKQVAAGEHTLSPSVVSQVIAAATRHRGDPRREDARADLAVLNAREKDVAIAIGRGLTNAEISARHYLSLATVKGVVTQIFDKLGLTNRVQVAIKVHDAGWADD</sequence>
<protein>
    <submittedName>
        <fullName evidence="9">Response regulator protein vraR</fullName>
    </submittedName>
    <submittedName>
        <fullName evidence="8">Response regulator transcription factor</fullName>
    </submittedName>
</protein>
<dbReference type="PROSITE" id="PS50110">
    <property type="entry name" value="RESPONSE_REGULATORY"/>
    <property type="match status" value="1"/>
</dbReference>
<keyword evidence="4" id="KW-0804">Transcription</keyword>
<reference evidence="8" key="2">
    <citation type="submission" date="2021-03" db="EMBL/GenBank/DDBJ databases">
        <title>Human Oral Microbial Genomes.</title>
        <authorList>
            <person name="Johnston C.D."/>
            <person name="Chen T."/>
            <person name="Dewhirst F.E."/>
        </authorList>
    </citation>
    <scope>NUCLEOTIDE SEQUENCE</scope>
    <source>
        <strain evidence="8">F0714</strain>
    </source>
</reference>